<evidence type="ECO:0000313" key="13">
    <source>
        <dbReference type="Proteomes" id="UP001470586"/>
    </source>
</evidence>
<feature type="domain" description="ABC transporter" evidence="11">
    <location>
        <begin position="342"/>
        <end position="576"/>
    </location>
</feature>
<keyword evidence="13" id="KW-1185">Reference proteome</keyword>
<gene>
    <name evidence="12" type="ORF">M33023_00140</name>
</gene>
<keyword evidence="9" id="KW-0472">Membrane</keyword>
<dbReference type="Proteomes" id="UP001470586">
    <property type="component" value="Chromosome"/>
</dbReference>
<dbReference type="Pfam" id="PF12558">
    <property type="entry name" value="DUF3744"/>
    <property type="match status" value="1"/>
</dbReference>
<evidence type="ECO:0000256" key="4">
    <source>
        <dbReference type="ARBA" id="ARBA00022475"/>
    </source>
</evidence>
<keyword evidence="6" id="KW-0547">Nucleotide-binding</keyword>
<reference evidence="12" key="1">
    <citation type="submission" date="2023-06" db="EMBL/GenBank/DDBJ databases">
        <title>Complete Genome of Candidatus Phytoplasma asteris M33.</title>
        <authorList>
            <person name="Toth R."/>
            <person name="Ilic A.-M."/>
            <person name="Huettel B."/>
            <person name="Duduk B."/>
            <person name="Kube M."/>
        </authorList>
    </citation>
    <scope>NUCLEOTIDE SEQUENCE [LARGE SCALE GENOMIC DNA]</scope>
    <source>
        <strain evidence="12">M33</strain>
    </source>
</reference>
<dbReference type="InterPro" id="IPR015856">
    <property type="entry name" value="ABC_transpr_CbiO/EcfA_su"/>
</dbReference>
<evidence type="ECO:0000256" key="7">
    <source>
        <dbReference type="ARBA" id="ARBA00022840"/>
    </source>
</evidence>
<evidence type="ECO:0000256" key="3">
    <source>
        <dbReference type="ARBA" id="ARBA00022448"/>
    </source>
</evidence>
<dbReference type="Gene3D" id="3.40.50.300">
    <property type="entry name" value="P-loop containing nucleotide triphosphate hydrolases"/>
    <property type="match status" value="2"/>
</dbReference>
<keyword evidence="4" id="KW-1003">Cell membrane</keyword>
<dbReference type="Pfam" id="PF00005">
    <property type="entry name" value="ABC_tran"/>
    <property type="match status" value="2"/>
</dbReference>
<dbReference type="GO" id="GO:0005524">
    <property type="term" value="F:ATP binding"/>
    <property type="evidence" value="ECO:0007669"/>
    <property type="project" value="UniProtKB-KW"/>
</dbReference>
<dbReference type="InterPro" id="IPR003439">
    <property type="entry name" value="ABC_transporter-like_ATP-bd"/>
</dbReference>
<evidence type="ECO:0000256" key="10">
    <source>
        <dbReference type="ARBA" id="ARBA00025157"/>
    </source>
</evidence>
<proteinExistence type="inferred from homology"/>
<comment type="subcellular location">
    <subcellularLocation>
        <location evidence="1">Cell membrane</location>
        <topology evidence="1">Peripheral membrane protein</topology>
    </subcellularLocation>
</comment>
<dbReference type="InterPro" id="IPR017871">
    <property type="entry name" value="ABC_transporter-like_CS"/>
</dbReference>
<evidence type="ECO:0000256" key="9">
    <source>
        <dbReference type="ARBA" id="ARBA00023136"/>
    </source>
</evidence>
<dbReference type="InterPro" id="IPR027417">
    <property type="entry name" value="P-loop_NTPase"/>
</dbReference>
<comment type="similarity">
    <text evidence="2">Belongs to the ABC transporter superfamily.</text>
</comment>
<keyword evidence="3" id="KW-0813">Transport</keyword>
<evidence type="ECO:0000256" key="1">
    <source>
        <dbReference type="ARBA" id="ARBA00004202"/>
    </source>
</evidence>
<dbReference type="PANTHER" id="PTHR43553">
    <property type="entry name" value="HEAVY METAL TRANSPORTER"/>
    <property type="match status" value="1"/>
</dbReference>
<evidence type="ECO:0000256" key="8">
    <source>
        <dbReference type="ARBA" id="ARBA00022967"/>
    </source>
</evidence>
<keyword evidence="7 12" id="KW-0067">ATP-binding</keyword>
<dbReference type="NCBIfam" id="NF010167">
    <property type="entry name" value="PRK13648.1"/>
    <property type="match status" value="2"/>
</dbReference>
<dbReference type="PANTHER" id="PTHR43553:SF26">
    <property type="entry name" value="ABC TRANSPORTER ATP-BINDING PROTEIN BC_2655-RELATED"/>
    <property type="match status" value="1"/>
</dbReference>
<feature type="domain" description="ABC transporter" evidence="11">
    <location>
        <begin position="31"/>
        <end position="272"/>
    </location>
</feature>
<evidence type="ECO:0000313" key="12">
    <source>
        <dbReference type="EMBL" id="WZN38233.1"/>
    </source>
</evidence>
<dbReference type="InterPro" id="IPR022216">
    <property type="entry name" value="ABC_Co_transporter"/>
</dbReference>
<evidence type="ECO:0000256" key="5">
    <source>
        <dbReference type="ARBA" id="ARBA00022737"/>
    </source>
</evidence>
<organism evidence="12 13">
    <name type="scientific">Candidatus Phytoplasma asteris</name>
    <dbReference type="NCBI Taxonomy" id="85620"/>
    <lineage>
        <taxon>Bacteria</taxon>
        <taxon>Bacillati</taxon>
        <taxon>Mycoplasmatota</taxon>
        <taxon>Mollicutes</taxon>
        <taxon>Acholeplasmatales</taxon>
        <taxon>Acholeplasmataceae</taxon>
        <taxon>Candidatus Phytoplasma</taxon>
        <taxon>16SrI (Aster yellows group)</taxon>
    </lineage>
</organism>
<dbReference type="SMART" id="SM00382">
    <property type="entry name" value="AAA"/>
    <property type="match status" value="2"/>
</dbReference>
<name>A0ABZ2YED4_9MOLU</name>
<dbReference type="EMBL" id="CP128397">
    <property type="protein sequence ID" value="WZN38233.1"/>
    <property type="molecule type" value="Genomic_DNA"/>
</dbReference>
<accession>A0ABZ2YED4</accession>
<comment type="function">
    <text evidence="10">Probably part of an ABC transporter complex. Responsible for energy coupling to the transport system.</text>
</comment>
<keyword evidence="8" id="KW-1278">Translocase</keyword>
<evidence type="ECO:0000256" key="6">
    <source>
        <dbReference type="ARBA" id="ARBA00022741"/>
    </source>
</evidence>
<sequence length="613" mass="69753">MLLKPQQNTNSFIRFFHFITSKRNFMPKPLIIFKDFSFQYYSQQTPTINQINLTIYEGQKVLIVGKNGSGKSTFLKCINGLIPHSYQGKITGTAIIKDKVLTQTNIFDLSLDVGTIMQDTDKQFVGLTVAEDIAFALENDALPQSKIYQKVNMWAQDLGLQSFLDYKPQELSEGHKQLASMAGVLIYNPSILLFDESLSNLDPVSRAKMTALIKTIHQKYHSTILVIEHYLEDILDDSFDRIIVFEDGKIIYDNSPQKLILENVLIKQSIQEPTYISALKKVGVNLEHLPHLLNLPYLKFSDFSQYFFHQLKNLKKCSISQNSPTQLLPSFYKHFAPFSPILQLQNISYHYEPRQPNILNNISLDLFPGEMISIFGKNGSGKSTLAKVICGFCTPQTGTILLNNQNISCLSLQQKSEKIGFVMQNPHHMISQKTVFEEVALGFLSKQLSLTEIKTKVHAILKTCNLEYFVNWPISALSFGQKKRLTIASILVMQPQILILDEPTIGQDLKHRTQIMTFLQKLNNKGITIVIITHDMSLMLNYTQRTLVLEQGGIIANTNTLKIFTDISLMQKNSLNPISLIVLFNKLPFTSEEKNVLLTQMLAFLREDYCYGK</sequence>
<dbReference type="PROSITE" id="PS50893">
    <property type="entry name" value="ABC_TRANSPORTER_2"/>
    <property type="match status" value="2"/>
</dbReference>
<dbReference type="CDD" id="cd03225">
    <property type="entry name" value="ABC_cobalt_CbiO_domain1"/>
    <property type="match status" value="2"/>
</dbReference>
<protein>
    <submittedName>
        <fullName evidence="12">ECF-type riboflavin transport system, ATP-binding protein MtsB</fullName>
    </submittedName>
</protein>
<dbReference type="InterPro" id="IPR050095">
    <property type="entry name" value="ECF_ABC_transporter_ATP-bd"/>
</dbReference>
<evidence type="ECO:0000259" key="11">
    <source>
        <dbReference type="PROSITE" id="PS50893"/>
    </source>
</evidence>
<keyword evidence="5" id="KW-0677">Repeat</keyword>
<dbReference type="PROSITE" id="PS00211">
    <property type="entry name" value="ABC_TRANSPORTER_1"/>
    <property type="match status" value="1"/>
</dbReference>
<dbReference type="SUPFAM" id="SSF52540">
    <property type="entry name" value="P-loop containing nucleoside triphosphate hydrolases"/>
    <property type="match status" value="2"/>
</dbReference>
<dbReference type="InterPro" id="IPR003593">
    <property type="entry name" value="AAA+_ATPase"/>
</dbReference>
<evidence type="ECO:0000256" key="2">
    <source>
        <dbReference type="ARBA" id="ARBA00005417"/>
    </source>
</evidence>